<keyword evidence="2" id="KW-0732">Signal</keyword>
<evidence type="ECO:0000313" key="4">
    <source>
        <dbReference type="Proteomes" id="UP000257109"/>
    </source>
</evidence>
<feature type="non-terminal residue" evidence="3">
    <location>
        <position position="1"/>
    </location>
</feature>
<gene>
    <name evidence="3" type="primary">AGP20</name>
    <name evidence="3" type="ORF">CR513_28656</name>
</gene>
<evidence type="ECO:0000313" key="3">
    <source>
        <dbReference type="EMBL" id="RDX89601.1"/>
    </source>
</evidence>
<dbReference type="PANTHER" id="PTHR33374">
    <property type="entry name" value="ARABINOGALACTAN PROTEIN 20"/>
    <property type="match status" value="1"/>
</dbReference>
<accession>A0A371GGD5</accession>
<dbReference type="STRING" id="157652.A0A371GGD5"/>
<protein>
    <submittedName>
        <fullName evidence="3">Arabinogalactan peptide 20</fullName>
    </submittedName>
</protein>
<name>A0A371GGD5_MUCPR</name>
<keyword evidence="1" id="KW-0472">Membrane</keyword>
<keyword evidence="4" id="KW-1185">Reference proteome</keyword>
<feature type="transmembrane region" description="Helical" evidence="1">
    <location>
        <begin position="41"/>
        <end position="62"/>
    </location>
</feature>
<reference evidence="3" key="1">
    <citation type="submission" date="2018-05" db="EMBL/GenBank/DDBJ databases">
        <title>Draft genome of Mucuna pruriens seed.</title>
        <authorList>
            <person name="Nnadi N.E."/>
            <person name="Vos R."/>
            <person name="Hasami M.H."/>
            <person name="Devisetty U.K."/>
            <person name="Aguiy J.C."/>
        </authorList>
    </citation>
    <scope>NUCLEOTIDE SEQUENCE [LARGE SCALE GENOMIC DNA]</scope>
    <source>
        <strain evidence="3">JCA_2017</strain>
    </source>
</reference>
<dbReference type="AlphaFoldDB" id="A0A371GGD5"/>
<comment type="caution">
    <text evidence="3">The sequence shown here is derived from an EMBL/GenBank/DDBJ whole genome shotgun (WGS) entry which is preliminary data.</text>
</comment>
<dbReference type="EMBL" id="QJKJ01005627">
    <property type="protein sequence ID" value="RDX89601.1"/>
    <property type="molecule type" value="Genomic_DNA"/>
</dbReference>
<dbReference type="OrthoDB" id="777504at2759"/>
<keyword evidence="1" id="KW-1133">Transmembrane helix</keyword>
<dbReference type="InterPro" id="IPR009424">
    <property type="entry name" value="AGP16/20/22/41"/>
</dbReference>
<evidence type="ECO:0000256" key="1">
    <source>
        <dbReference type="SAM" id="Phobius"/>
    </source>
</evidence>
<evidence type="ECO:0000256" key="2">
    <source>
        <dbReference type="SAM" id="SignalP"/>
    </source>
</evidence>
<feature type="signal peptide" evidence="2">
    <location>
        <begin position="1"/>
        <end position="25"/>
    </location>
</feature>
<dbReference type="Pfam" id="PF06376">
    <property type="entry name" value="AGP"/>
    <property type="match status" value="1"/>
</dbReference>
<proteinExistence type="predicted"/>
<dbReference type="Proteomes" id="UP000257109">
    <property type="component" value="Unassembled WGS sequence"/>
</dbReference>
<keyword evidence="1" id="KW-0812">Transmembrane</keyword>
<sequence>MRTVRFFALPLLTLLFVAISHLGHAQDLPISPAPPPTSDGTAIDQGIAYVLMLVALAITYMIH</sequence>
<feature type="chain" id="PRO_5016926564" evidence="2">
    <location>
        <begin position="26"/>
        <end position="63"/>
    </location>
</feature>
<organism evidence="3 4">
    <name type="scientific">Mucuna pruriens</name>
    <name type="common">Velvet bean</name>
    <name type="synonym">Dolichos pruriens</name>
    <dbReference type="NCBI Taxonomy" id="157652"/>
    <lineage>
        <taxon>Eukaryota</taxon>
        <taxon>Viridiplantae</taxon>
        <taxon>Streptophyta</taxon>
        <taxon>Embryophyta</taxon>
        <taxon>Tracheophyta</taxon>
        <taxon>Spermatophyta</taxon>
        <taxon>Magnoliopsida</taxon>
        <taxon>eudicotyledons</taxon>
        <taxon>Gunneridae</taxon>
        <taxon>Pentapetalae</taxon>
        <taxon>rosids</taxon>
        <taxon>fabids</taxon>
        <taxon>Fabales</taxon>
        <taxon>Fabaceae</taxon>
        <taxon>Papilionoideae</taxon>
        <taxon>50 kb inversion clade</taxon>
        <taxon>NPAAA clade</taxon>
        <taxon>indigoferoid/millettioid clade</taxon>
        <taxon>Phaseoleae</taxon>
        <taxon>Mucuna</taxon>
    </lineage>
</organism>